<dbReference type="InterPro" id="IPR036514">
    <property type="entry name" value="SGNH_hydro_sf"/>
</dbReference>
<dbReference type="Proteomes" id="UP000239872">
    <property type="component" value="Unassembled WGS sequence"/>
</dbReference>
<dbReference type="OrthoDB" id="9764164at2"/>
<name>A0A2S7SVA4_9BACT</name>
<dbReference type="AlphaFoldDB" id="A0A2S7SVA4"/>
<sequence>MKKLYIFGALACLLSACKPSVNITVPPTAGDADFRSYLAIGNSLTAGFSDNSLTVTGQLNSYPQRLFEQFALIQDRGAQGNFYQPLLITDMGYPGPRKELAIVYYCNGDSSVAPIDLSYFSASAEDAKPYVSTGPNGQINNIGVPGIRVADYNFAGYAALNKWAARFYKSPNTSTPQQELEYRVSNNHPTFFTMWLGANDVLGYAVAGGQGDGSGNALPIAANLYNRNDITPTPVFDTNYSHAVMASISTGAKGALINIPDITKIPFFTTIPANGLVLTRQSQADSLTAFYSSLNYVFQLGANYFIVRDNLGNLRQAVPGELILLTTPKDSITCAGWGSYKAIPQSYVLTTEEIQNIKNATTRFNEKIAGYAFRNNLALVDMFSYMSTIESGIVYNGIKYNSQFVTGGAFSLDGVHMNPRGYAIIANKIIETINTKYHSTISPVNVNKYSGILFPGNF</sequence>
<dbReference type="PROSITE" id="PS51257">
    <property type="entry name" value="PROKAR_LIPOPROTEIN"/>
    <property type="match status" value="1"/>
</dbReference>
<dbReference type="RefSeq" id="WP_105039550.1">
    <property type="nucleotide sequence ID" value="NZ_PPSL01000003.1"/>
</dbReference>
<keyword evidence="3" id="KW-1185">Reference proteome</keyword>
<gene>
    <name evidence="2" type="ORF">CJD36_012700</name>
</gene>
<reference evidence="2 3" key="1">
    <citation type="submission" date="2018-01" db="EMBL/GenBank/DDBJ databases">
        <title>A novel member of the phylum Bacteroidetes isolated from glacier ice.</title>
        <authorList>
            <person name="Liu Q."/>
            <person name="Xin Y.-H."/>
        </authorList>
    </citation>
    <scope>NUCLEOTIDE SEQUENCE [LARGE SCALE GENOMIC DNA]</scope>
    <source>
        <strain evidence="2 3">RB1R16</strain>
    </source>
</reference>
<evidence type="ECO:0000313" key="3">
    <source>
        <dbReference type="Proteomes" id="UP000239872"/>
    </source>
</evidence>
<feature type="signal peptide" evidence="1">
    <location>
        <begin position="1"/>
        <end position="23"/>
    </location>
</feature>
<feature type="chain" id="PRO_5015648750" description="G-D-S-L family lipolytic protein" evidence="1">
    <location>
        <begin position="24"/>
        <end position="458"/>
    </location>
</feature>
<evidence type="ECO:0000256" key="1">
    <source>
        <dbReference type="SAM" id="SignalP"/>
    </source>
</evidence>
<dbReference type="Gene3D" id="3.40.50.1110">
    <property type="entry name" value="SGNH hydrolase"/>
    <property type="match status" value="1"/>
</dbReference>
<dbReference type="EMBL" id="PPSL01000003">
    <property type="protein sequence ID" value="PQJ10823.1"/>
    <property type="molecule type" value="Genomic_DNA"/>
</dbReference>
<organism evidence="2 3">
    <name type="scientific">Flavipsychrobacter stenotrophus</name>
    <dbReference type="NCBI Taxonomy" id="2077091"/>
    <lineage>
        <taxon>Bacteria</taxon>
        <taxon>Pseudomonadati</taxon>
        <taxon>Bacteroidota</taxon>
        <taxon>Chitinophagia</taxon>
        <taxon>Chitinophagales</taxon>
        <taxon>Chitinophagaceae</taxon>
        <taxon>Flavipsychrobacter</taxon>
    </lineage>
</organism>
<dbReference type="SUPFAM" id="SSF52266">
    <property type="entry name" value="SGNH hydrolase"/>
    <property type="match status" value="1"/>
</dbReference>
<comment type="caution">
    <text evidence="2">The sequence shown here is derived from an EMBL/GenBank/DDBJ whole genome shotgun (WGS) entry which is preliminary data.</text>
</comment>
<evidence type="ECO:0008006" key="4">
    <source>
        <dbReference type="Google" id="ProtNLM"/>
    </source>
</evidence>
<evidence type="ECO:0000313" key="2">
    <source>
        <dbReference type="EMBL" id="PQJ10823.1"/>
    </source>
</evidence>
<dbReference type="GO" id="GO:0016788">
    <property type="term" value="F:hydrolase activity, acting on ester bonds"/>
    <property type="evidence" value="ECO:0007669"/>
    <property type="project" value="UniProtKB-ARBA"/>
</dbReference>
<proteinExistence type="predicted"/>
<accession>A0A2S7SVA4</accession>
<keyword evidence="1" id="KW-0732">Signal</keyword>
<protein>
    <recommendedName>
        <fullName evidence="4">G-D-S-L family lipolytic protein</fullName>
    </recommendedName>
</protein>